<dbReference type="GO" id="GO:0101031">
    <property type="term" value="C:protein folding chaperone complex"/>
    <property type="evidence" value="ECO:0007669"/>
    <property type="project" value="TreeGrafter"/>
</dbReference>
<accession>A0A7T8JXR5</accession>
<dbReference type="GO" id="GO:0004386">
    <property type="term" value="F:helicase activity"/>
    <property type="evidence" value="ECO:0007669"/>
    <property type="project" value="UniProtKB-KW"/>
</dbReference>
<dbReference type="PANTHER" id="PTHR46423:SF1">
    <property type="entry name" value="RNA POLYMERASE II-ASSOCIATED PROTEIN 3"/>
    <property type="match status" value="1"/>
</dbReference>
<dbReference type="InterPro" id="IPR011990">
    <property type="entry name" value="TPR-like_helical_dom_sf"/>
</dbReference>
<keyword evidence="4" id="KW-0067">ATP-binding</keyword>
<keyword evidence="4" id="KW-0547">Nucleotide-binding</keyword>
<name>A0A7T8JXR5_CALRO</name>
<evidence type="ECO:0000256" key="2">
    <source>
        <dbReference type="PROSITE-ProRule" id="PRU00339"/>
    </source>
</evidence>
<dbReference type="Pfam" id="PF13181">
    <property type="entry name" value="TPR_8"/>
    <property type="match status" value="1"/>
</dbReference>
<dbReference type="Gene3D" id="1.25.40.10">
    <property type="entry name" value="Tetratricopeptide repeat domain"/>
    <property type="match status" value="1"/>
</dbReference>
<keyword evidence="4" id="KW-0347">Helicase</keyword>
<feature type="repeat" description="TPR" evidence="2">
    <location>
        <begin position="27"/>
        <end position="60"/>
    </location>
</feature>
<keyword evidence="5" id="KW-1185">Reference proteome</keyword>
<sequence>MALLKLNREKEAERDCTLAISLDPTYAKAYIRRAYARSGLKRYSDAITDYEKVLEIEPKNKMAKTEIEKLRLLDRSPSKKPLNPSPPLRKI</sequence>
<organism evidence="4 5">
    <name type="scientific">Caligus rogercresseyi</name>
    <name type="common">Sea louse</name>
    <dbReference type="NCBI Taxonomy" id="217165"/>
    <lineage>
        <taxon>Eukaryota</taxon>
        <taxon>Metazoa</taxon>
        <taxon>Ecdysozoa</taxon>
        <taxon>Arthropoda</taxon>
        <taxon>Crustacea</taxon>
        <taxon>Multicrustacea</taxon>
        <taxon>Hexanauplia</taxon>
        <taxon>Copepoda</taxon>
        <taxon>Siphonostomatoida</taxon>
        <taxon>Caligidae</taxon>
        <taxon>Caligus</taxon>
    </lineage>
</organism>
<dbReference type="OrthoDB" id="2942533at2759"/>
<dbReference type="InterPro" id="IPR019734">
    <property type="entry name" value="TPR_rpt"/>
</dbReference>
<dbReference type="Pfam" id="PF00515">
    <property type="entry name" value="TPR_1"/>
    <property type="match status" value="1"/>
</dbReference>
<evidence type="ECO:0000313" key="4">
    <source>
        <dbReference type="EMBL" id="QQP38304.1"/>
    </source>
</evidence>
<dbReference type="InterPro" id="IPR051966">
    <property type="entry name" value="RPAP3"/>
</dbReference>
<dbReference type="Proteomes" id="UP000595437">
    <property type="component" value="Chromosome 13"/>
</dbReference>
<dbReference type="EMBL" id="CP045902">
    <property type="protein sequence ID" value="QQP38304.1"/>
    <property type="molecule type" value="Genomic_DNA"/>
</dbReference>
<evidence type="ECO:0000313" key="5">
    <source>
        <dbReference type="Proteomes" id="UP000595437"/>
    </source>
</evidence>
<keyword evidence="4" id="KW-0378">Hydrolase</keyword>
<protein>
    <submittedName>
        <fullName evidence="4">Helicase ARIP4like</fullName>
    </submittedName>
</protein>
<dbReference type="AlphaFoldDB" id="A0A7T8JXR5"/>
<proteinExistence type="predicted"/>
<dbReference type="PROSITE" id="PS50005">
    <property type="entry name" value="TPR"/>
    <property type="match status" value="1"/>
</dbReference>
<dbReference type="SUPFAM" id="SSF48452">
    <property type="entry name" value="TPR-like"/>
    <property type="match status" value="1"/>
</dbReference>
<keyword evidence="1 2" id="KW-0802">TPR repeat</keyword>
<feature type="region of interest" description="Disordered" evidence="3">
    <location>
        <begin position="68"/>
        <end position="91"/>
    </location>
</feature>
<gene>
    <name evidence="4" type="ORF">FKW44_018847</name>
</gene>
<dbReference type="SMART" id="SM00028">
    <property type="entry name" value="TPR"/>
    <property type="match status" value="2"/>
</dbReference>
<evidence type="ECO:0000256" key="3">
    <source>
        <dbReference type="SAM" id="MobiDB-lite"/>
    </source>
</evidence>
<reference evidence="5" key="1">
    <citation type="submission" date="2021-01" db="EMBL/GenBank/DDBJ databases">
        <title>Caligus Genome Assembly.</title>
        <authorList>
            <person name="Gallardo-Escarate C."/>
        </authorList>
    </citation>
    <scope>NUCLEOTIDE SEQUENCE [LARGE SCALE GENOMIC DNA]</scope>
</reference>
<feature type="compositionally biased region" description="Basic and acidic residues" evidence="3">
    <location>
        <begin position="68"/>
        <end position="77"/>
    </location>
</feature>
<dbReference type="PANTHER" id="PTHR46423">
    <property type="entry name" value="RNA POLYMERASE II-ASSOCIATED PROTEIN 3"/>
    <property type="match status" value="1"/>
</dbReference>
<evidence type="ECO:0000256" key="1">
    <source>
        <dbReference type="ARBA" id="ARBA00022803"/>
    </source>
</evidence>